<evidence type="ECO:0000259" key="10">
    <source>
        <dbReference type="Pfam" id="PF01618"/>
    </source>
</evidence>
<keyword evidence="2 8" id="KW-0813">Transport</keyword>
<dbReference type="AlphaFoldDB" id="A0A650ELG2"/>
<dbReference type="EMBL" id="MN577571">
    <property type="protein sequence ID" value="QGT50589.1"/>
    <property type="molecule type" value="Genomic_DNA"/>
</dbReference>
<dbReference type="PANTHER" id="PTHR30625">
    <property type="entry name" value="PROTEIN TOLQ"/>
    <property type="match status" value="1"/>
</dbReference>
<evidence type="ECO:0000256" key="7">
    <source>
        <dbReference type="ARBA" id="ARBA00023136"/>
    </source>
</evidence>
<dbReference type="InterPro" id="IPR050790">
    <property type="entry name" value="ExbB/TolQ_transport"/>
</dbReference>
<dbReference type="PANTHER" id="PTHR30625:SF15">
    <property type="entry name" value="BIOPOLYMER TRANSPORT PROTEIN EXBB"/>
    <property type="match status" value="1"/>
</dbReference>
<dbReference type="GO" id="GO:0017038">
    <property type="term" value="P:protein import"/>
    <property type="evidence" value="ECO:0007669"/>
    <property type="project" value="TreeGrafter"/>
</dbReference>
<gene>
    <name evidence="11" type="ORF">Elusimicrob1349_0590</name>
</gene>
<evidence type="ECO:0000256" key="9">
    <source>
        <dbReference type="SAM" id="Phobius"/>
    </source>
</evidence>
<keyword evidence="7 9" id="KW-0472">Membrane</keyword>
<organism evidence="11">
    <name type="scientific">uncultured Elusimicrobia bacterium</name>
    <dbReference type="NCBI Taxonomy" id="699876"/>
    <lineage>
        <taxon>Bacteria</taxon>
        <taxon>Pseudomonadati</taxon>
        <taxon>Elusimicrobiota</taxon>
        <taxon>Elusimicrobia</taxon>
        <taxon>environmental samples</taxon>
    </lineage>
</organism>
<dbReference type="InterPro" id="IPR002898">
    <property type="entry name" value="MotA_ExbB_proton_chnl"/>
</dbReference>
<feature type="domain" description="MotA/TolQ/ExbB proton channel" evidence="10">
    <location>
        <begin position="79"/>
        <end position="200"/>
    </location>
</feature>
<evidence type="ECO:0000256" key="2">
    <source>
        <dbReference type="ARBA" id="ARBA00022448"/>
    </source>
</evidence>
<feature type="transmembrane region" description="Helical" evidence="9">
    <location>
        <begin position="164"/>
        <end position="188"/>
    </location>
</feature>
<evidence type="ECO:0000256" key="8">
    <source>
        <dbReference type="RuleBase" id="RU004057"/>
    </source>
</evidence>
<evidence type="ECO:0000313" key="11">
    <source>
        <dbReference type="EMBL" id="QGT50589.1"/>
    </source>
</evidence>
<evidence type="ECO:0000256" key="4">
    <source>
        <dbReference type="ARBA" id="ARBA00022692"/>
    </source>
</evidence>
<keyword evidence="5 8" id="KW-0653">Protein transport</keyword>
<keyword evidence="6 9" id="KW-1133">Transmembrane helix</keyword>
<feature type="transmembrane region" description="Helical" evidence="9">
    <location>
        <begin position="118"/>
        <end position="144"/>
    </location>
</feature>
<dbReference type="Pfam" id="PF01618">
    <property type="entry name" value="MotA_ExbB"/>
    <property type="match status" value="1"/>
</dbReference>
<dbReference type="GO" id="GO:0005886">
    <property type="term" value="C:plasma membrane"/>
    <property type="evidence" value="ECO:0007669"/>
    <property type="project" value="UniProtKB-SubCell"/>
</dbReference>
<accession>A0A650ELG2</accession>
<name>A0A650ELG2_9BACT</name>
<comment type="similarity">
    <text evidence="8">Belongs to the exbB/tolQ family.</text>
</comment>
<evidence type="ECO:0000256" key="6">
    <source>
        <dbReference type="ARBA" id="ARBA00022989"/>
    </source>
</evidence>
<evidence type="ECO:0000256" key="3">
    <source>
        <dbReference type="ARBA" id="ARBA00022475"/>
    </source>
</evidence>
<keyword evidence="4 9" id="KW-0812">Transmembrane</keyword>
<comment type="subcellular location">
    <subcellularLocation>
        <location evidence="1">Cell membrane</location>
        <topology evidence="1">Multi-pass membrane protein</topology>
    </subcellularLocation>
    <subcellularLocation>
        <location evidence="8">Membrane</location>
        <topology evidence="8">Multi-pass membrane protein</topology>
    </subcellularLocation>
</comment>
<feature type="transmembrane region" description="Helical" evidence="9">
    <location>
        <begin position="12"/>
        <end position="35"/>
    </location>
</feature>
<sequence>MDFSNMTNLRELLAAGGPVLILLLLLSVYSISVILERYFKLRSAINLSRKLISYSRHPLRSENYQKVEEACKKDVVKNTPAAQLLSRLLEERSRPQAELEKLADNVIDWEISKLQRRLTVLGTLGSITPFIGLFGTVIGVMHAFKDLAAGAAANAGASVVAAGIAEALINTAAGLFVAIPAVIAYNYFLSKTNYFAKELENAANEFIFRQNDGGF</sequence>
<reference evidence="11" key="1">
    <citation type="journal article" date="2020" name="J. ISSAAS">
        <title>Lactobacilli and other gastrointestinal microbiota of Peromyscus leucopus, reservoir host for agents of Lyme disease and other zoonoses in North America.</title>
        <authorList>
            <person name="Milovic A."/>
            <person name="Bassam K."/>
            <person name="Shao H."/>
            <person name="Chatzistamou I."/>
            <person name="Tufts D.M."/>
            <person name="Diuk-Wasser M."/>
            <person name="Barbour A.G."/>
        </authorList>
    </citation>
    <scope>NUCLEOTIDE SEQUENCE</scope>
    <source>
        <strain evidence="11">LL30</strain>
    </source>
</reference>
<protein>
    <submittedName>
        <fullName evidence="11">Tol-Pal system subunit TolQ</fullName>
    </submittedName>
</protein>
<keyword evidence="3" id="KW-1003">Cell membrane</keyword>
<evidence type="ECO:0000256" key="1">
    <source>
        <dbReference type="ARBA" id="ARBA00004651"/>
    </source>
</evidence>
<evidence type="ECO:0000256" key="5">
    <source>
        <dbReference type="ARBA" id="ARBA00022927"/>
    </source>
</evidence>
<proteinExistence type="inferred from homology"/>